<proteinExistence type="predicted"/>
<evidence type="ECO:0000256" key="1">
    <source>
        <dbReference type="SAM" id="Phobius"/>
    </source>
</evidence>
<organism evidence="2 3">
    <name type="scientific">Glossina austeni</name>
    <name type="common">Savannah tsetse fly</name>
    <dbReference type="NCBI Taxonomy" id="7395"/>
    <lineage>
        <taxon>Eukaryota</taxon>
        <taxon>Metazoa</taxon>
        <taxon>Ecdysozoa</taxon>
        <taxon>Arthropoda</taxon>
        <taxon>Hexapoda</taxon>
        <taxon>Insecta</taxon>
        <taxon>Pterygota</taxon>
        <taxon>Neoptera</taxon>
        <taxon>Endopterygota</taxon>
        <taxon>Diptera</taxon>
        <taxon>Brachycera</taxon>
        <taxon>Muscomorpha</taxon>
        <taxon>Hippoboscoidea</taxon>
        <taxon>Glossinidae</taxon>
        <taxon>Glossina</taxon>
    </lineage>
</organism>
<dbReference type="Proteomes" id="UP000078200">
    <property type="component" value="Unassembled WGS sequence"/>
</dbReference>
<protein>
    <submittedName>
        <fullName evidence="2">Uncharacterized protein</fullName>
    </submittedName>
</protein>
<evidence type="ECO:0000313" key="3">
    <source>
        <dbReference type="Proteomes" id="UP000078200"/>
    </source>
</evidence>
<evidence type="ECO:0000313" key="2">
    <source>
        <dbReference type="EnsemblMetazoa" id="GAUT025026-PA"/>
    </source>
</evidence>
<sequence length="135" mass="14865">MPQPLEEFRRKRIQGAADICTSNRIQQLFTSFLFKPAAVSTQLGPLGEPDNTRNCKIIIYLPYGPSRCRYDKVNKHLTFIVRAYLSMAISSSVVVVAVAGRSLCMRCISSGKISIGIVPAIPNSCGLTTLRPYKA</sequence>
<dbReference type="VEuPathDB" id="VectorBase:GAUT025026"/>
<accession>A0A1A9V3Z7</accession>
<feature type="transmembrane region" description="Helical" evidence="1">
    <location>
        <begin position="79"/>
        <end position="100"/>
    </location>
</feature>
<name>A0A1A9V3Z7_GLOAU</name>
<keyword evidence="1" id="KW-0812">Transmembrane</keyword>
<reference evidence="2" key="1">
    <citation type="submission" date="2020-05" db="UniProtKB">
        <authorList>
            <consortium name="EnsemblMetazoa"/>
        </authorList>
    </citation>
    <scope>IDENTIFICATION</scope>
    <source>
        <strain evidence="2">TTRI</strain>
    </source>
</reference>
<dbReference type="EnsemblMetazoa" id="GAUT025026-RA">
    <property type="protein sequence ID" value="GAUT025026-PA"/>
    <property type="gene ID" value="GAUT025026"/>
</dbReference>
<dbReference type="AlphaFoldDB" id="A0A1A9V3Z7"/>
<keyword evidence="1" id="KW-0472">Membrane</keyword>
<keyword evidence="1" id="KW-1133">Transmembrane helix</keyword>
<keyword evidence="3" id="KW-1185">Reference proteome</keyword>